<protein>
    <submittedName>
        <fullName evidence="2">Uncharacterized protein</fullName>
    </submittedName>
</protein>
<comment type="caution">
    <text evidence="2">The sequence shown here is derived from an EMBL/GenBank/DDBJ whole genome shotgun (WGS) entry which is preliminary data.</text>
</comment>
<proteinExistence type="predicted"/>
<dbReference type="Proteomes" id="UP000646548">
    <property type="component" value="Unassembled WGS sequence"/>
</dbReference>
<accession>A0A834KZV3</accession>
<evidence type="ECO:0000256" key="1">
    <source>
        <dbReference type="SAM" id="MobiDB-lite"/>
    </source>
</evidence>
<dbReference type="EMBL" id="WKFB01000081">
    <property type="protein sequence ID" value="KAF6736750.1"/>
    <property type="molecule type" value="Genomic_DNA"/>
</dbReference>
<gene>
    <name evidence="2" type="ORF">FQA47_017493</name>
</gene>
<reference evidence="2" key="1">
    <citation type="journal article" name="BMC Genomics">
        <title>Long-read sequencing and de novo genome assembly of marine medaka (Oryzias melastigma).</title>
        <authorList>
            <person name="Liang P."/>
            <person name="Saqib H.S.A."/>
            <person name="Ni X."/>
            <person name="Shen Y."/>
        </authorList>
    </citation>
    <scope>NUCLEOTIDE SEQUENCE</scope>
    <source>
        <strain evidence="2">Bigg-433</strain>
    </source>
</reference>
<sequence length="74" mass="8154">MFEDSYHIMVGGANHPKRPRNEHLCPAYSIGASERRRLQVIHVQPGYQPASPPPSLCCGRDGTEEPLSQAAGRK</sequence>
<evidence type="ECO:0000313" key="3">
    <source>
        <dbReference type="Proteomes" id="UP000646548"/>
    </source>
</evidence>
<evidence type="ECO:0000313" key="2">
    <source>
        <dbReference type="EMBL" id="KAF6736750.1"/>
    </source>
</evidence>
<name>A0A834KZV3_ORYME</name>
<organism evidence="2 3">
    <name type="scientific">Oryzias melastigma</name>
    <name type="common">Marine medaka</name>
    <dbReference type="NCBI Taxonomy" id="30732"/>
    <lineage>
        <taxon>Eukaryota</taxon>
        <taxon>Metazoa</taxon>
        <taxon>Chordata</taxon>
        <taxon>Craniata</taxon>
        <taxon>Vertebrata</taxon>
        <taxon>Euteleostomi</taxon>
        <taxon>Actinopterygii</taxon>
        <taxon>Neopterygii</taxon>
        <taxon>Teleostei</taxon>
        <taxon>Neoteleostei</taxon>
        <taxon>Acanthomorphata</taxon>
        <taxon>Ovalentaria</taxon>
        <taxon>Atherinomorphae</taxon>
        <taxon>Beloniformes</taxon>
        <taxon>Adrianichthyidae</taxon>
        <taxon>Oryziinae</taxon>
        <taxon>Oryzias</taxon>
    </lineage>
</organism>
<feature type="region of interest" description="Disordered" evidence="1">
    <location>
        <begin position="46"/>
        <end position="74"/>
    </location>
</feature>
<dbReference type="AlphaFoldDB" id="A0A834KZV3"/>